<keyword evidence="1" id="KW-0472">Membrane</keyword>
<dbReference type="EMBL" id="CP035108">
    <property type="protein sequence ID" value="QAR33924.1"/>
    <property type="molecule type" value="Genomic_DNA"/>
</dbReference>
<dbReference type="OrthoDB" id="9782842at2"/>
<keyword evidence="4" id="KW-1185">Reference proteome</keyword>
<keyword evidence="1" id="KW-1133">Transmembrane helix</keyword>
<dbReference type="Gene3D" id="1.10.10.1320">
    <property type="entry name" value="Anti-sigma factor, zinc-finger domain"/>
    <property type="match status" value="1"/>
</dbReference>
<evidence type="ECO:0000313" key="3">
    <source>
        <dbReference type="EMBL" id="QAR33924.1"/>
    </source>
</evidence>
<protein>
    <recommendedName>
        <fullName evidence="2">Putative zinc-finger domain-containing protein</fullName>
    </recommendedName>
</protein>
<proteinExistence type="predicted"/>
<accession>A0A410K0J2</accession>
<sequence>MDCTKHRKFLSAYVDGECSQFESAAVEAHLKKCAPCRNELSELYTLGSMVTEAYSKTEEVDFSSSIMASIMADSGEAVVEVRKSRKKVIGFSSVAAALVAGLMAFAVMNPLEAENVASGNEKLERYVFEHVASTYDGSNDEIGVVNFGQ</sequence>
<dbReference type="InterPro" id="IPR041916">
    <property type="entry name" value="Anti_sigma_zinc_sf"/>
</dbReference>
<evidence type="ECO:0000313" key="4">
    <source>
        <dbReference type="Proteomes" id="UP000287502"/>
    </source>
</evidence>
<dbReference type="KEGG" id="gtl:EP073_11065"/>
<dbReference type="Pfam" id="PF13490">
    <property type="entry name" value="zf-HC2"/>
    <property type="match status" value="1"/>
</dbReference>
<evidence type="ECO:0000259" key="2">
    <source>
        <dbReference type="Pfam" id="PF13490"/>
    </source>
</evidence>
<reference evidence="3 4" key="1">
    <citation type="submission" date="2019-01" db="EMBL/GenBank/DDBJ databases">
        <title>Geovibrio thiophilus DSM 11263, complete genome.</title>
        <authorList>
            <person name="Spring S."/>
            <person name="Bunk B."/>
            <person name="Sproer C."/>
        </authorList>
    </citation>
    <scope>NUCLEOTIDE SEQUENCE [LARGE SCALE GENOMIC DNA]</scope>
    <source>
        <strain evidence="3 4">DSM 11263</strain>
    </source>
</reference>
<feature type="transmembrane region" description="Helical" evidence="1">
    <location>
        <begin position="88"/>
        <end position="108"/>
    </location>
</feature>
<keyword evidence="1" id="KW-0812">Transmembrane</keyword>
<dbReference type="RefSeq" id="WP_128467209.1">
    <property type="nucleotide sequence ID" value="NZ_CP035108.1"/>
</dbReference>
<feature type="domain" description="Putative zinc-finger" evidence="2">
    <location>
        <begin position="3"/>
        <end position="37"/>
    </location>
</feature>
<dbReference type="InterPro" id="IPR027383">
    <property type="entry name" value="Znf_put"/>
</dbReference>
<dbReference type="AlphaFoldDB" id="A0A410K0J2"/>
<name>A0A410K0J2_9BACT</name>
<gene>
    <name evidence="3" type="ORF">EP073_11065</name>
</gene>
<dbReference type="Proteomes" id="UP000287502">
    <property type="component" value="Chromosome"/>
</dbReference>
<evidence type="ECO:0000256" key="1">
    <source>
        <dbReference type="SAM" id="Phobius"/>
    </source>
</evidence>
<organism evidence="3 4">
    <name type="scientific">Geovibrio thiophilus</name>
    <dbReference type="NCBI Taxonomy" id="139438"/>
    <lineage>
        <taxon>Bacteria</taxon>
        <taxon>Pseudomonadati</taxon>
        <taxon>Deferribacterota</taxon>
        <taxon>Deferribacteres</taxon>
        <taxon>Deferribacterales</taxon>
        <taxon>Geovibrionaceae</taxon>
        <taxon>Geovibrio</taxon>
    </lineage>
</organism>